<evidence type="ECO:0000256" key="1">
    <source>
        <dbReference type="SAM" id="MobiDB-lite"/>
    </source>
</evidence>
<protein>
    <submittedName>
        <fullName evidence="2">Uncharacterized protein</fullName>
    </submittedName>
</protein>
<evidence type="ECO:0000313" key="3">
    <source>
        <dbReference type="Proteomes" id="UP000094385"/>
    </source>
</evidence>
<proteinExistence type="predicted"/>
<organism evidence="2 3">
    <name type="scientific">Lipomyces starkeyi NRRL Y-11557</name>
    <dbReference type="NCBI Taxonomy" id="675824"/>
    <lineage>
        <taxon>Eukaryota</taxon>
        <taxon>Fungi</taxon>
        <taxon>Dikarya</taxon>
        <taxon>Ascomycota</taxon>
        <taxon>Saccharomycotina</taxon>
        <taxon>Lipomycetes</taxon>
        <taxon>Lipomycetales</taxon>
        <taxon>Lipomycetaceae</taxon>
        <taxon>Lipomyces</taxon>
    </lineage>
</organism>
<evidence type="ECO:0000313" key="2">
    <source>
        <dbReference type="EMBL" id="ODQ75224.1"/>
    </source>
</evidence>
<dbReference type="AlphaFoldDB" id="A0A1E3QCP2"/>
<dbReference type="EMBL" id="KV454291">
    <property type="protein sequence ID" value="ODQ75224.1"/>
    <property type="molecule type" value="Genomic_DNA"/>
</dbReference>
<accession>A0A1E3QCP2</accession>
<reference evidence="2 3" key="1">
    <citation type="journal article" date="2016" name="Proc. Natl. Acad. Sci. U.S.A.">
        <title>Comparative genomics of biotechnologically important yeasts.</title>
        <authorList>
            <person name="Riley R."/>
            <person name="Haridas S."/>
            <person name="Wolfe K.H."/>
            <person name="Lopes M.R."/>
            <person name="Hittinger C.T."/>
            <person name="Goeker M."/>
            <person name="Salamov A.A."/>
            <person name="Wisecaver J.H."/>
            <person name="Long T.M."/>
            <person name="Calvey C.H."/>
            <person name="Aerts A.L."/>
            <person name="Barry K.W."/>
            <person name="Choi C."/>
            <person name="Clum A."/>
            <person name="Coughlan A.Y."/>
            <person name="Deshpande S."/>
            <person name="Douglass A.P."/>
            <person name="Hanson S.J."/>
            <person name="Klenk H.-P."/>
            <person name="LaButti K.M."/>
            <person name="Lapidus A."/>
            <person name="Lindquist E.A."/>
            <person name="Lipzen A.M."/>
            <person name="Meier-Kolthoff J.P."/>
            <person name="Ohm R.A."/>
            <person name="Otillar R.P."/>
            <person name="Pangilinan J.L."/>
            <person name="Peng Y."/>
            <person name="Rokas A."/>
            <person name="Rosa C.A."/>
            <person name="Scheuner C."/>
            <person name="Sibirny A.A."/>
            <person name="Slot J.C."/>
            <person name="Stielow J.B."/>
            <person name="Sun H."/>
            <person name="Kurtzman C.P."/>
            <person name="Blackwell M."/>
            <person name="Grigoriev I.V."/>
            <person name="Jeffries T.W."/>
        </authorList>
    </citation>
    <scope>NUCLEOTIDE SEQUENCE [LARGE SCALE GENOMIC DNA]</scope>
    <source>
        <strain evidence="2 3">NRRL Y-11557</strain>
    </source>
</reference>
<feature type="region of interest" description="Disordered" evidence="1">
    <location>
        <begin position="13"/>
        <end position="38"/>
    </location>
</feature>
<sequence>MTSSLASAAAMTSSLASSPSAYDDRFFNPRSRSPGPNFIIKKGNGISSTAMNPNNELAHPMPRFSYITNPRLSAYTKHLNTIRRQFTLSSEECEYGRDEVAQHVISQCRRESLADDTYEQ</sequence>
<keyword evidence="3" id="KW-1185">Reference proteome</keyword>
<dbReference type="Proteomes" id="UP000094385">
    <property type="component" value="Unassembled WGS sequence"/>
</dbReference>
<name>A0A1E3QCP2_LIPST</name>
<gene>
    <name evidence="2" type="ORF">LIPSTDRAFT_241342</name>
</gene>